<feature type="domain" description="EGF-like" evidence="5">
    <location>
        <begin position="35"/>
        <end position="72"/>
    </location>
</feature>
<dbReference type="InterPro" id="IPR006582">
    <property type="entry name" value="MD_domain"/>
</dbReference>
<evidence type="ECO:0000256" key="2">
    <source>
        <dbReference type="ARBA" id="ARBA00022525"/>
    </source>
</evidence>
<dbReference type="WBParaSite" id="L893_g931.t1">
    <property type="protein sequence ID" value="L893_g931.t1"/>
    <property type="gene ID" value="L893_g931"/>
</dbReference>
<keyword evidence="8" id="KW-1185">Reference proteome</keyword>
<evidence type="ECO:0000259" key="5">
    <source>
        <dbReference type="PROSITE" id="PS50026"/>
    </source>
</evidence>
<feature type="domain" description="C-type lectin" evidence="6">
    <location>
        <begin position="885"/>
        <end position="1004"/>
    </location>
</feature>
<comment type="caution">
    <text evidence="4">Lacks conserved residue(s) required for the propagation of feature annotation.</text>
</comment>
<evidence type="ECO:0000313" key="9">
    <source>
        <dbReference type="WBParaSite" id="L893_g931.t1"/>
    </source>
</evidence>
<keyword evidence="4" id="KW-1015">Disulfide bond</keyword>
<dbReference type="InterPro" id="IPR016186">
    <property type="entry name" value="C-type_lectin-like/link_sf"/>
</dbReference>
<dbReference type="PROSITE" id="PS50041">
    <property type="entry name" value="C_TYPE_LECTIN_2"/>
    <property type="match status" value="1"/>
</dbReference>
<dbReference type="Pfam" id="PF00092">
    <property type="entry name" value="VWA"/>
    <property type="match status" value="1"/>
</dbReference>
<dbReference type="Gene3D" id="3.40.50.410">
    <property type="entry name" value="von Willebrand factor, type A domain"/>
    <property type="match status" value="1"/>
</dbReference>
<dbReference type="CDD" id="cd00037">
    <property type="entry name" value="CLECT"/>
    <property type="match status" value="1"/>
</dbReference>
<proteinExistence type="predicted"/>
<evidence type="ECO:0000256" key="4">
    <source>
        <dbReference type="PROSITE-ProRule" id="PRU00076"/>
    </source>
</evidence>
<dbReference type="SMART" id="SM00181">
    <property type="entry name" value="EGF"/>
    <property type="match status" value="3"/>
</dbReference>
<sequence>IDGIDFMGNNFRRISSFLCEVRQSVTPTAGPSPTPTAAVNVTSCNNRGQLIQNKDGSSECFCNDYYQGDTCETPVCMNGGRLMDNVCLCKDGFSGNSCQDLKCMDNAGYTPFFSHPMLVLVVRIRQSMNNVIGQLVTELQQLKNYMTGEPSYLEDIAVVTFNNNKPEYKVFRSFTETIDFFLSQNSSSATDGNSCEDSVLSALVEVLDRGIISYRSPIYVISDAVPNDIGQMDVAYQLDSHWNSPIYFTLLTDPTDACGVNDIYAPGFVAMETLAKRSSGMVFLANATDFGQLFQAHMKGTFYRSHLMRSNDLPQCGSQLGWQALAVDGSIDKLHFEATGDDLYLILMQPDGSTVHPDTNPFFKTVQIGRNFFWEFNGAHIGQWTFQIISSAPTSSCSYRAFANRHFGPAYMDYRLFWGWTPIRELDAPFRQPHFQKEVSLAVHLEGYGYPIRVLPERVQAEVIIWATHDDKPELVFAANGVWRDGCEHQIYFPEFQCNHADEDLYFIVYVRDHYGNTIQRAGSAVCTKNQPTIAPPDGCLNGAVDLDGKCVCTPFWEGDKCEKRRCLNGGTPNGVVCECPPGHAGQSCEITTCTAQNPEHDFEPIRREMVFLIDTTMNNFLGLSQLHTYLPSIVNDIHSQNPAWISHYTIIGYNSNETRIYHLSHSNDTGAFATTLDKIVKDALDKNDLGCRVQMWQALDYAVTIAGQNGYVFLFQGALPDDSDTPRIIDVYNTVSAKRVMVNSYVSVKDQNTYFCEGTDDEFALLYEMSVYTEGETYGMLQSEFQNILRTIPALYSSGLVVRRKMTDCSSNPLTFYIPVDAFTQTLSITYFSTAPILTEQLYKPDGNAADDRIVTKIVNDVTAGVHVMEVRRPCDPDWDDHSQNQNCLKKVSDAATWTDAQNICSMAGGYLVDDMMQGKNDFLSKYADTDIWLGLNDRDTLGVFAWDRGSKRAAEPLSNVQYTQWADGSNLNDTNKRCVAWFASDQKWHVADCSETRAFICQKHKYTDSFVPNRLEESDDIPAGKWKFTLQTTLTEKDNKTATCYFEVRAQSSIQVYSGFTNDEHNDYPAVYPVSGSDKNRFITHLSGLTDRILKPRLTYSLLFDEKTFAFYNGVPYEQRELCAYPYASQTFVCPNSQDPMNAFAAVHVGEDEYGFAFQRVTSGHCRAVETSCENGGIVYKGECQCRELYTGPRCETLVCVNGGAFDPTTKRCECPKGFTGSHCDLGMCYQQSSNYISMQNDGKTFALVIENTQGNVQALKQLGADLSSIIDKAQAASPSQSWFSSYVLVTFDDKDAQVLSFGSVQQFLQAFKDKTAKPTTVDDSNGCQYPMYGALMRSMHSAKFVTPGSVIYLVGRGLPSDWENMNDFGQLLTDSQAQLYFTYIKDDVCGKLDPSTPHFMMLSSFAYGSDGNIFYIDSAQLGNHMQTYLPTIYDSQLLAVPTFHTNNCFQKTQNVLVDRTMDFLYITAHYDDFSTLSVIDPFGVEVEKVKMYVDQDKASFIYQVKTQDKPGIYTISINSSSSSCFVQIRGQHGVQVWLGFVYGESDPEHQDDPKYGPTIDAKNTLVAHEDPLNGVLTSMELYSAAGKDEVFISQLFPRYGCSFEYYSKSFTCIDSAFFVVINGMDADGQNFRRESLFECPSRGAVGTTTPPPAPVTTPALIPTTTPAPTRTNIKFDVLLFVDISGDVKEQTFTTDVVNFVMSTFESFDISRNGVNFGIFPVDGSDGYAPPMTLGLTKLGAGLATLKQALIDVTDYFDNSTGQTLITNLNFLTTNPNVFSDPLFNTISNKVIIYLTSTAKPSQAAIDKAKALRTAASNKIGFLAVAYPSDGSNADALKQFSGGDTCTFIANDMTTLSSVSTKIGDKIWEAALSPDNAYC</sequence>
<evidence type="ECO:0000259" key="6">
    <source>
        <dbReference type="PROSITE" id="PS50041"/>
    </source>
</evidence>
<dbReference type="SMART" id="SM00604">
    <property type="entry name" value="MD"/>
    <property type="match status" value="2"/>
</dbReference>
<reference evidence="9" key="1">
    <citation type="submission" date="2016-11" db="UniProtKB">
        <authorList>
            <consortium name="WormBaseParasite"/>
        </authorList>
    </citation>
    <scope>IDENTIFICATION</scope>
</reference>
<dbReference type="InterPro" id="IPR009030">
    <property type="entry name" value="Growth_fac_rcpt_cys_sf"/>
</dbReference>
<dbReference type="Pfam" id="PF24415">
    <property type="entry name" value="Ig_Irg-7"/>
    <property type="match status" value="2"/>
</dbReference>
<dbReference type="PROSITE" id="PS50234">
    <property type="entry name" value="VWFA"/>
    <property type="match status" value="1"/>
</dbReference>
<keyword evidence="2" id="KW-0964">Secreted</keyword>
<dbReference type="SUPFAM" id="SSF57184">
    <property type="entry name" value="Growth factor receptor domain"/>
    <property type="match status" value="1"/>
</dbReference>
<organism evidence="8 9">
    <name type="scientific">Steinernema glaseri</name>
    <dbReference type="NCBI Taxonomy" id="37863"/>
    <lineage>
        <taxon>Eukaryota</taxon>
        <taxon>Metazoa</taxon>
        <taxon>Ecdysozoa</taxon>
        <taxon>Nematoda</taxon>
        <taxon>Chromadorea</taxon>
        <taxon>Rhabditida</taxon>
        <taxon>Tylenchina</taxon>
        <taxon>Panagrolaimomorpha</taxon>
        <taxon>Strongyloidoidea</taxon>
        <taxon>Steinernematidae</taxon>
        <taxon>Steinernema</taxon>
    </lineage>
</organism>
<feature type="disulfide bond" evidence="4">
    <location>
        <begin position="62"/>
        <end position="71"/>
    </location>
</feature>
<evidence type="ECO:0000256" key="1">
    <source>
        <dbReference type="ARBA" id="ARBA00004613"/>
    </source>
</evidence>
<accession>A0A1I8AVF7</accession>
<name>A0A1I8AVF7_9BILA</name>
<evidence type="ECO:0000313" key="8">
    <source>
        <dbReference type="Proteomes" id="UP000095287"/>
    </source>
</evidence>
<evidence type="ECO:0000259" key="7">
    <source>
        <dbReference type="PROSITE" id="PS50234"/>
    </source>
</evidence>
<dbReference type="Pfam" id="PF25106">
    <property type="entry name" value="VWA_4"/>
    <property type="match status" value="1"/>
</dbReference>
<dbReference type="InterPro" id="IPR001304">
    <property type="entry name" value="C-type_lectin-like"/>
</dbReference>
<dbReference type="PROSITE" id="PS00022">
    <property type="entry name" value="EGF_1"/>
    <property type="match status" value="3"/>
</dbReference>
<dbReference type="Proteomes" id="UP000095287">
    <property type="component" value="Unplaced"/>
</dbReference>
<feature type="disulfide bond" evidence="4">
    <location>
        <begin position="580"/>
        <end position="589"/>
    </location>
</feature>
<dbReference type="Gene3D" id="3.10.100.10">
    <property type="entry name" value="Mannose-Binding Protein A, subunit A"/>
    <property type="match status" value="1"/>
</dbReference>
<dbReference type="PROSITE" id="PS50026">
    <property type="entry name" value="EGF_3"/>
    <property type="match status" value="3"/>
</dbReference>
<dbReference type="InterPro" id="IPR002035">
    <property type="entry name" value="VWF_A"/>
</dbReference>
<dbReference type="SUPFAM" id="SSF56436">
    <property type="entry name" value="C-type lectin-like"/>
    <property type="match status" value="1"/>
</dbReference>
<feature type="domain" description="VWFA" evidence="7">
    <location>
        <begin position="1679"/>
        <end position="1865"/>
    </location>
</feature>
<dbReference type="Pfam" id="PF00059">
    <property type="entry name" value="Lectin_C"/>
    <property type="match status" value="1"/>
</dbReference>
<dbReference type="InterPro" id="IPR057085">
    <property type="entry name" value="Ig_Irg-7"/>
</dbReference>
<evidence type="ECO:0000256" key="3">
    <source>
        <dbReference type="ARBA" id="ARBA00022729"/>
    </source>
</evidence>
<feature type="domain" description="EGF-like" evidence="5">
    <location>
        <begin position="1193"/>
        <end position="1227"/>
    </location>
</feature>
<dbReference type="InterPro" id="IPR016187">
    <property type="entry name" value="CTDL_fold"/>
</dbReference>
<keyword evidence="3" id="KW-0732">Signal</keyword>
<keyword evidence="4" id="KW-0245">EGF-like domain</keyword>
<protein>
    <submittedName>
        <fullName evidence="9">EGF-like domain-containing protein</fullName>
    </submittedName>
</protein>
<dbReference type="InterPro" id="IPR036465">
    <property type="entry name" value="vWFA_dom_sf"/>
</dbReference>
<dbReference type="InterPro" id="IPR000742">
    <property type="entry name" value="EGF"/>
</dbReference>
<dbReference type="InterPro" id="IPR056861">
    <property type="entry name" value="HMCN1-like_VWA"/>
</dbReference>
<feature type="disulfide bond" evidence="4">
    <location>
        <begin position="1217"/>
        <end position="1226"/>
    </location>
</feature>
<dbReference type="InterPro" id="IPR053295">
    <property type="entry name" value="Innate_immunity_reg"/>
</dbReference>
<dbReference type="PANTHER" id="PTHR47324:SF1">
    <property type="entry name" value="EGF-LIKE DOMAIN-CONTAINING PROTEIN-RELATED"/>
    <property type="match status" value="1"/>
</dbReference>
<comment type="subcellular location">
    <subcellularLocation>
        <location evidence="1">Secreted</location>
    </subcellularLocation>
</comment>
<dbReference type="PROSITE" id="PS01186">
    <property type="entry name" value="EGF_2"/>
    <property type="match status" value="1"/>
</dbReference>
<dbReference type="SMART" id="SM00034">
    <property type="entry name" value="CLECT"/>
    <property type="match status" value="1"/>
</dbReference>
<dbReference type="Gene3D" id="2.10.25.10">
    <property type="entry name" value="Laminin"/>
    <property type="match status" value="3"/>
</dbReference>
<dbReference type="PANTHER" id="PTHR47324">
    <property type="entry name" value="PROTEIN IRG-7-RELATED"/>
    <property type="match status" value="1"/>
</dbReference>
<dbReference type="CDD" id="cd00054">
    <property type="entry name" value="EGF_CA"/>
    <property type="match status" value="1"/>
</dbReference>
<dbReference type="SUPFAM" id="SSF53300">
    <property type="entry name" value="vWA-like"/>
    <property type="match status" value="2"/>
</dbReference>
<feature type="domain" description="EGF-like" evidence="5">
    <location>
        <begin position="558"/>
        <end position="590"/>
    </location>
</feature>